<dbReference type="PANTHER" id="PTHR30244:SF36">
    <property type="entry name" value="3-OXO-GLUCOSE-6-PHOSPHATE:GLUTAMATE AMINOTRANSFERASE"/>
    <property type="match status" value="1"/>
</dbReference>
<dbReference type="EMBL" id="LAZR01004948">
    <property type="protein sequence ID" value="KKN04180.1"/>
    <property type="molecule type" value="Genomic_DNA"/>
</dbReference>
<name>A0A0F9M9Q4_9ZZZZ</name>
<accession>A0A0F9M9Q4</accession>
<dbReference type="GO" id="GO:0000271">
    <property type="term" value="P:polysaccharide biosynthetic process"/>
    <property type="evidence" value="ECO:0007669"/>
    <property type="project" value="TreeGrafter"/>
</dbReference>
<proteinExistence type="inferred from homology"/>
<dbReference type="GO" id="GO:0008483">
    <property type="term" value="F:transaminase activity"/>
    <property type="evidence" value="ECO:0007669"/>
    <property type="project" value="TreeGrafter"/>
</dbReference>
<dbReference type="PIRSF" id="PIRSF000390">
    <property type="entry name" value="PLP_StrS"/>
    <property type="match status" value="1"/>
</dbReference>
<dbReference type="InterPro" id="IPR015424">
    <property type="entry name" value="PyrdxlP-dep_Trfase"/>
</dbReference>
<comment type="caution">
    <text evidence="3">The sequence shown here is derived from an EMBL/GenBank/DDBJ whole genome shotgun (WGS) entry which is preliminary data.</text>
</comment>
<organism evidence="3">
    <name type="scientific">marine sediment metagenome</name>
    <dbReference type="NCBI Taxonomy" id="412755"/>
    <lineage>
        <taxon>unclassified sequences</taxon>
        <taxon>metagenomes</taxon>
        <taxon>ecological metagenomes</taxon>
    </lineage>
</organism>
<dbReference type="InterPro" id="IPR015421">
    <property type="entry name" value="PyrdxlP-dep_Trfase_major"/>
</dbReference>
<dbReference type="Gene3D" id="3.40.640.10">
    <property type="entry name" value="Type I PLP-dependent aspartate aminotransferase-like (Major domain)"/>
    <property type="match status" value="1"/>
</dbReference>
<gene>
    <name evidence="3" type="ORF">LCGC14_1100010</name>
</gene>
<dbReference type="PANTHER" id="PTHR30244">
    <property type="entry name" value="TRANSAMINASE"/>
    <property type="match status" value="1"/>
</dbReference>
<dbReference type="InterPro" id="IPR000653">
    <property type="entry name" value="DegT/StrS_aminotransferase"/>
</dbReference>
<dbReference type="Gene3D" id="3.90.1150.10">
    <property type="entry name" value="Aspartate Aminotransferase, domain 1"/>
    <property type="match status" value="1"/>
</dbReference>
<comment type="similarity">
    <text evidence="2">Belongs to the DegT/DnrJ/EryC1 family.</text>
</comment>
<sequence>MTYKVPFVDPSRHYLKLKSEIDAAITDCLSKGDLIMRSQLRDFEKNFASFVGTKYAVGLNSGYHALALSLQAAGVGAGDEVITVAHTFVASISAIVHCGAIPVLIDVGKDYNMNMDMLEPAITPRTKAVLPVHLNGRVCDMDRLIEISKEHNFIVIEDAAQSVGGKYNGKIAGSFGLAGCFSHYPFKILGGFGDGGTLTTDDPDIARKATLLRYNGEDRETGEYHYHGYTCLLDNVQAAVLDVKLKHLPAWINRRREIAELYRQGLSDMDDLFLPHFGAEKYFDIYQNYVIRTKKRDELYKFLEEQGVETLIHWRKPVWEHKRLKLGQHNLPETESICKEVISLPMSAETTDEHVEYTVHCIGNFFKS</sequence>
<dbReference type="InterPro" id="IPR015422">
    <property type="entry name" value="PyrdxlP-dep_Trfase_small"/>
</dbReference>
<dbReference type="SUPFAM" id="SSF53383">
    <property type="entry name" value="PLP-dependent transferases"/>
    <property type="match status" value="1"/>
</dbReference>
<evidence type="ECO:0000256" key="2">
    <source>
        <dbReference type="ARBA" id="ARBA00037999"/>
    </source>
</evidence>
<evidence type="ECO:0000256" key="1">
    <source>
        <dbReference type="ARBA" id="ARBA00022898"/>
    </source>
</evidence>
<dbReference type="AlphaFoldDB" id="A0A0F9M9Q4"/>
<dbReference type="Pfam" id="PF01041">
    <property type="entry name" value="DegT_DnrJ_EryC1"/>
    <property type="match status" value="1"/>
</dbReference>
<dbReference type="CDD" id="cd00616">
    <property type="entry name" value="AHBA_syn"/>
    <property type="match status" value="1"/>
</dbReference>
<evidence type="ECO:0008006" key="4">
    <source>
        <dbReference type="Google" id="ProtNLM"/>
    </source>
</evidence>
<dbReference type="GO" id="GO:0030170">
    <property type="term" value="F:pyridoxal phosphate binding"/>
    <property type="evidence" value="ECO:0007669"/>
    <property type="project" value="TreeGrafter"/>
</dbReference>
<evidence type="ECO:0000313" key="3">
    <source>
        <dbReference type="EMBL" id="KKN04180.1"/>
    </source>
</evidence>
<reference evidence="3" key="1">
    <citation type="journal article" date="2015" name="Nature">
        <title>Complex archaea that bridge the gap between prokaryotes and eukaryotes.</title>
        <authorList>
            <person name="Spang A."/>
            <person name="Saw J.H."/>
            <person name="Jorgensen S.L."/>
            <person name="Zaremba-Niedzwiedzka K."/>
            <person name="Martijn J."/>
            <person name="Lind A.E."/>
            <person name="van Eijk R."/>
            <person name="Schleper C."/>
            <person name="Guy L."/>
            <person name="Ettema T.J."/>
        </authorList>
    </citation>
    <scope>NUCLEOTIDE SEQUENCE</scope>
</reference>
<keyword evidence="1" id="KW-0663">Pyridoxal phosphate</keyword>
<protein>
    <recommendedName>
        <fullName evidence="4">DegT/DnrJ/EryC1/StrS family aminotransferase</fullName>
    </recommendedName>
</protein>